<gene>
    <name evidence="8" type="primary">yijE</name>
    <name evidence="8" type="ORF">Tchar_02201</name>
</gene>
<comment type="caution">
    <text evidence="8">The sequence shown here is derived from an EMBL/GenBank/DDBJ whole genome shotgun (WGS) entry which is preliminary data.</text>
</comment>
<protein>
    <submittedName>
        <fullName evidence="8">Putative cystine transporter YijE</fullName>
    </submittedName>
</protein>
<accession>A0A554X7P8</accession>
<feature type="transmembrane region" description="Helical" evidence="6">
    <location>
        <begin position="47"/>
        <end position="67"/>
    </location>
</feature>
<dbReference type="Pfam" id="PF00892">
    <property type="entry name" value="EamA"/>
    <property type="match status" value="1"/>
</dbReference>
<comment type="similarity">
    <text evidence="2">Belongs to the EamA transporter family.</text>
</comment>
<feature type="transmembrane region" description="Helical" evidence="6">
    <location>
        <begin position="169"/>
        <end position="189"/>
    </location>
</feature>
<keyword evidence="3 6" id="KW-0812">Transmembrane</keyword>
<organism evidence="8 9">
    <name type="scientific">Tepidimonas charontis</name>
    <dbReference type="NCBI Taxonomy" id="2267262"/>
    <lineage>
        <taxon>Bacteria</taxon>
        <taxon>Pseudomonadati</taxon>
        <taxon>Pseudomonadota</taxon>
        <taxon>Betaproteobacteria</taxon>
        <taxon>Burkholderiales</taxon>
        <taxon>Tepidimonas</taxon>
    </lineage>
</organism>
<sequence>MPVWTVLLGALFFGQPLTRRSSLAALAVVAAVGLLLADELGALAGRPIGVAVMLGAAISWAIGTLMMRRAQLTLPVEALTVWMMLLTAAALWALALTFEPWPRWQFSPRMWGLLAYGVLMNYGFAQIIWFSLARHLLPATSAMSVMMVPLIGTISATFIAGEWPRWTDGVAMVCVMAAIATVLLPPAFWRSLRRR</sequence>
<evidence type="ECO:0000259" key="7">
    <source>
        <dbReference type="Pfam" id="PF00892"/>
    </source>
</evidence>
<evidence type="ECO:0000256" key="5">
    <source>
        <dbReference type="ARBA" id="ARBA00023136"/>
    </source>
</evidence>
<reference evidence="8 9" key="1">
    <citation type="submission" date="2019-07" db="EMBL/GenBank/DDBJ databases">
        <title>Tepidimonas charontis SPSP-6 draft genome.</title>
        <authorList>
            <person name="Da Costa M.S."/>
            <person name="Froufe H.J.C."/>
            <person name="Egas C."/>
            <person name="Albuquerque L."/>
        </authorList>
    </citation>
    <scope>NUCLEOTIDE SEQUENCE [LARGE SCALE GENOMIC DNA]</scope>
    <source>
        <strain evidence="8 9">SPSP-6</strain>
    </source>
</reference>
<dbReference type="EMBL" id="VJON01000042">
    <property type="protein sequence ID" value="TSE31858.1"/>
    <property type="molecule type" value="Genomic_DNA"/>
</dbReference>
<evidence type="ECO:0000313" key="9">
    <source>
        <dbReference type="Proteomes" id="UP000318294"/>
    </source>
</evidence>
<dbReference type="InterPro" id="IPR050638">
    <property type="entry name" value="AA-Vitamin_Transporters"/>
</dbReference>
<keyword evidence="4 6" id="KW-1133">Transmembrane helix</keyword>
<dbReference type="Proteomes" id="UP000318294">
    <property type="component" value="Unassembled WGS sequence"/>
</dbReference>
<feature type="transmembrane region" description="Helical" evidence="6">
    <location>
        <begin position="110"/>
        <end position="132"/>
    </location>
</feature>
<dbReference type="SUPFAM" id="SSF103481">
    <property type="entry name" value="Multidrug resistance efflux transporter EmrE"/>
    <property type="match status" value="2"/>
</dbReference>
<name>A0A554X7P8_9BURK</name>
<evidence type="ECO:0000256" key="1">
    <source>
        <dbReference type="ARBA" id="ARBA00004141"/>
    </source>
</evidence>
<evidence type="ECO:0000256" key="3">
    <source>
        <dbReference type="ARBA" id="ARBA00022692"/>
    </source>
</evidence>
<proteinExistence type="inferred from homology"/>
<keyword evidence="5 6" id="KW-0472">Membrane</keyword>
<dbReference type="PANTHER" id="PTHR32322">
    <property type="entry name" value="INNER MEMBRANE TRANSPORTER"/>
    <property type="match status" value="1"/>
</dbReference>
<dbReference type="AlphaFoldDB" id="A0A554X7P8"/>
<evidence type="ECO:0000256" key="6">
    <source>
        <dbReference type="SAM" id="Phobius"/>
    </source>
</evidence>
<feature type="domain" description="EamA" evidence="7">
    <location>
        <begin position="48"/>
        <end position="183"/>
    </location>
</feature>
<feature type="transmembrane region" description="Helical" evidence="6">
    <location>
        <begin position="79"/>
        <end position="98"/>
    </location>
</feature>
<evidence type="ECO:0000256" key="2">
    <source>
        <dbReference type="ARBA" id="ARBA00007362"/>
    </source>
</evidence>
<dbReference type="GO" id="GO:0016020">
    <property type="term" value="C:membrane"/>
    <property type="evidence" value="ECO:0007669"/>
    <property type="project" value="UniProtKB-SubCell"/>
</dbReference>
<evidence type="ECO:0000256" key="4">
    <source>
        <dbReference type="ARBA" id="ARBA00022989"/>
    </source>
</evidence>
<dbReference type="InterPro" id="IPR000620">
    <property type="entry name" value="EamA_dom"/>
</dbReference>
<keyword evidence="9" id="KW-1185">Reference proteome</keyword>
<comment type="subcellular location">
    <subcellularLocation>
        <location evidence="1">Membrane</location>
        <topology evidence="1">Multi-pass membrane protein</topology>
    </subcellularLocation>
</comment>
<dbReference type="InterPro" id="IPR037185">
    <property type="entry name" value="EmrE-like"/>
</dbReference>
<evidence type="ECO:0000313" key="8">
    <source>
        <dbReference type="EMBL" id="TSE31858.1"/>
    </source>
</evidence>
<dbReference type="PANTHER" id="PTHR32322:SF2">
    <property type="entry name" value="EAMA DOMAIN-CONTAINING PROTEIN"/>
    <property type="match status" value="1"/>
</dbReference>
<feature type="transmembrane region" description="Helical" evidence="6">
    <location>
        <begin position="144"/>
        <end position="163"/>
    </location>
</feature>